<dbReference type="InterPro" id="IPR036388">
    <property type="entry name" value="WH-like_DNA-bd_sf"/>
</dbReference>
<organism evidence="7 8">
    <name type="scientific">Xanthocytophaga flava</name>
    <dbReference type="NCBI Taxonomy" id="3048013"/>
    <lineage>
        <taxon>Bacteria</taxon>
        <taxon>Pseudomonadati</taxon>
        <taxon>Bacteroidota</taxon>
        <taxon>Cytophagia</taxon>
        <taxon>Cytophagales</taxon>
        <taxon>Rhodocytophagaceae</taxon>
        <taxon>Xanthocytophaga</taxon>
    </lineage>
</organism>
<evidence type="ECO:0000256" key="1">
    <source>
        <dbReference type="ARBA" id="ARBA00010641"/>
    </source>
</evidence>
<dbReference type="Gene3D" id="1.10.10.10">
    <property type="entry name" value="Winged helix-like DNA-binding domain superfamily/Winged helix DNA-binding domain"/>
    <property type="match status" value="1"/>
</dbReference>
<accession>A0AAE3U6D6</accession>
<dbReference type="PANTHER" id="PTHR43133">
    <property type="entry name" value="RNA POLYMERASE ECF-TYPE SIGMA FACTO"/>
    <property type="match status" value="1"/>
</dbReference>
<keyword evidence="3" id="KW-0731">Sigma factor</keyword>
<feature type="domain" description="RNA polymerase sigma-70 region 2" evidence="5">
    <location>
        <begin position="7"/>
        <end position="69"/>
    </location>
</feature>
<dbReference type="GO" id="GO:0016987">
    <property type="term" value="F:sigma factor activity"/>
    <property type="evidence" value="ECO:0007669"/>
    <property type="project" value="UniProtKB-KW"/>
</dbReference>
<dbReference type="SUPFAM" id="SSF88946">
    <property type="entry name" value="Sigma2 domain of RNA polymerase sigma factors"/>
    <property type="match status" value="1"/>
</dbReference>
<evidence type="ECO:0000259" key="6">
    <source>
        <dbReference type="Pfam" id="PF08281"/>
    </source>
</evidence>
<sequence>MKTYHEIYSIITAYIHKLTSNKHIIDEVTQEVLIKVHQSIQTLQHEDKLTSWLKRIVYTTLMDYYRREQSLLTQEIGEVVSAEEYSNEGNEEVLQCIQLLIEVLPEDERQLLMAVEIEGVKQTDYAKKHQLPLSTVKSRIQRARQKLKDTIKGNCFLTNDVYGNVVDYKKPSFVDSEKII</sequence>
<evidence type="ECO:0000256" key="3">
    <source>
        <dbReference type="ARBA" id="ARBA00023082"/>
    </source>
</evidence>
<comment type="caution">
    <text evidence="7">The sequence shown here is derived from an EMBL/GenBank/DDBJ whole genome shotgun (WGS) entry which is preliminary data.</text>
</comment>
<dbReference type="GO" id="GO:0006352">
    <property type="term" value="P:DNA-templated transcription initiation"/>
    <property type="evidence" value="ECO:0007669"/>
    <property type="project" value="InterPro"/>
</dbReference>
<evidence type="ECO:0000256" key="4">
    <source>
        <dbReference type="ARBA" id="ARBA00023163"/>
    </source>
</evidence>
<dbReference type="GO" id="GO:0003677">
    <property type="term" value="F:DNA binding"/>
    <property type="evidence" value="ECO:0007669"/>
    <property type="project" value="InterPro"/>
</dbReference>
<proteinExistence type="inferred from homology"/>
<keyword evidence="4" id="KW-0804">Transcription</keyword>
<dbReference type="RefSeq" id="WP_313977169.1">
    <property type="nucleotide sequence ID" value="NZ_JASJOS010000003.1"/>
</dbReference>
<evidence type="ECO:0000313" key="8">
    <source>
        <dbReference type="Proteomes" id="UP001241110"/>
    </source>
</evidence>
<dbReference type="InterPro" id="IPR013249">
    <property type="entry name" value="RNA_pol_sigma70_r4_t2"/>
</dbReference>
<gene>
    <name evidence="7" type="ORF">QNI16_08225</name>
</gene>
<dbReference type="Pfam" id="PF08281">
    <property type="entry name" value="Sigma70_r4_2"/>
    <property type="match status" value="1"/>
</dbReference>
<dbReference type="AlphaFoldDB" id="A0AAE3U6D6"/>
<dbReference type="InterPro" id="IPR039425">
    <property type="entry name" value="RNA_pol_sigma-70-like"/>
</dbReference>
<dbReference type="InterPro" id="IPR013324">
    <property type="entry name" value="RNA_pol_sigma_r3/r4-like"/>
</dbReference>
<evidence type="ECO:0000313" key="7">
    <source>
        <dbReference type="EMBL" id="MDJ1480467.1"/>
    </source>
</evidence>
<dbReference type="Pfam" id="PF04542">
    <property type="entry name" value="Sigma70_r2"/>
    <property type="match status" value="1"/>
</dbReference>
<keyword evidence="2" id="KW-0805">Transcription regulation</keyword>
<name>A0AAE3U6D6_9BACT</name>
<dbReference type="Proteomes" id="UP001241110">
    <property type="component" value="Unassembled WGS sequence"/>
</dbReference>
<reference evidence="7" key="1">
    <citation type="submission" date="2023-05" db="EMBL/GenBank/DDBJ databases">
        <authorList>
            <person name="Zhang X."/>
        </authorList>
    </citation>
    <scope>NUCLEOTIDE SEQUENCE</scope>
    <source>
        <strain evidence="7">YF14B1</strain>
    </source>
</reference>
<comment type="similarity">
    <text evidence="1">Belongs to the sigma-70 factor family. ECF subfamily.</text>
</comment>
<dbReference type="InterPro" id="IPR013325">
    <property type="entry name" value="RNA_pol_sigma_r2"/>
</dbReference>
<evidence type="ECO:0000256" key="2">
    <source>
        <dbReference type="ARBA" id="ARBA00023015"/>
    </source>
</evidence>
<dbReference type="SUPFAM" id="SSF88659">
    <property type="entry name" value="Sigma3 and sigma4 domains of RNA polymerase sigma factors"/>
    <property type="match status" value="1"/>
</dbReference>
<dbReference type="PANTHER" id="PTHR43133:SF62">
    <property type="entry name" value="RNA POLYMERASE SIGMA FACTOR SIGZ"/>
    <property type="match status" value="1"/>
</dbReference>
<dbReference type="Gene3D" id="1.10.1740.10">
    <property type="match status" value="1"/>
</dbReference>
<dbReference type="InterPro" id="IPR007627">
    <property type="entry name" value="RNA_pol_sigma70_r2"/>
</dbReference>
<protein>
    <submittedName>
        <fullName evidence="7">Sigma-70 family RNA polymerase sigma factor</fullName>
    </submittedName>
</protein>
<dbReference type="EMBL" id="JASJOS010000003">
    <property type="protein sequence ID" value="MDJ1480467.1"/>
    <property type="molecule type" value="Genomic_DNA"/>
</dbReference>
<evidence type="ECO:0000259" key="5">
    <source>
        <dbReference type="Pfam" id="PF04542"/>
    </source>
</evidence>
<dbReference type="InterPro" id="IPR014284">
    <property type="entry name" value="RNA_pol_sigma-70_dom"/>
</dbReference>
<feature type="domain" description="RNA polymerase sigma factor 70 region 4 type 2" evidence="6">
    <location>
        <begin position="94"/>
        <end position="147"/>
    </location>
</feature>
<dbReference type="NCBIfam" id="TIGR02937">
    <property type="entry name" value="sigma70-ECF"/>
    <property type="match status" value="1"/>
</dbReference>